<keyword evidence="1" id="KW-0812">Transmembrane</keyword>
<dbReference type="EMBL" id="JYGT01000010">
    <property type="protein sequence ID" value="KJQ74150.1"/>
    <property type="molecule type" value="Genomic_DNA"/>
</dbReference>
<keyword evidence="1" id="KW-0472">Membrane</keyword>
<evidence type="ECO:0000256" key="1">
    <source>
        <dbReference type="SAM" id="Phobius"/>
    </source>
</evidence>
<name>A0A0F2DW42_9STRE</name>
<organism evidence="2 3">
    <name type="scientific">Streptococcus infantis</name>
    <dbReference type="NCBI Taxonomy" id="68892"/>
    <lineage>
        <taxon>Bacteria</taxon>
        <taxon>Bacillati</taxon>
        <taxon>Bacillota</taxon>
        <taxon>Bacilli</taxon>
        <taxon>Lactobacillales</taxon>
        <taxon>Streptococcaceae</taxon>
        <taxon>Streptococcus</taxon>
    </lineage>
</organism>
<gene>
    <name evidence="2" type="ORF">TZ94_01672</name>
</gene>
<protein>
    <submittedName>
        <fullName evidence="2">Uncharacterized protein</fullName>
    </submittedName>
</protein>
<feature type="transmembrane region" description="Helical" evidence="1">
    <location>
        <begin position="141"/>
        <end position="164"/>
    </location>
</feature>
<proteinExistence type="predicted"/>
<sequence length="289" mass="32767">MHKNPTTAFATNNESGKQVKMTIYDIYPEVIGDVDGGSVVYLVQYSQEGEGKYAVVEAKENDAEIKKLIDQATAETLAENPGTLTGTQLQPLNTKANTSRNNRIVDLTGFLRSILEPSSTVYQNMNTNVYLSLTEHSRDGWTYVIGAVVFGGMGVFTLVGAFILRKKSIASYEELYQSYPELQGNLDSIAEESDYYDQDLKVILYKNHLITYFKGTQAVDLREIQQIYLIEQRYHRYGVTNKVYQLCCINKNSGKKQNLIIKTTKTVQEQLEEFWNIISEKFPDIFLGI</sequence>
<evidence type="ECO:0000313" key="3">
    <source>
        <dbReference type="Proteomes" id="UP000033489"/>
    </source>
</evidence>
<dbReference type="AlphaFoldDB" id="A0A0F2DW42"/>
<evidence type="ECO:0000313" key="2">
    <source>
        <dbReference type="EMBL" id="KJQ74150.1"/>
    </source>
</evidence>
<reference evidence="2 3" key="1">
    <citation type="submission" date="2015-02" db="EMBL/GenBank/DDBJ databases">
        <title>Evolution of amylase-binding proteins of oral streptococcal species.</title>
        <authorList>
            <person name="Haase E.M."/>
        </authorList>
    </citation>
    <scope>NUCLEOTIDE SEQUENCE [LARGE SCALE GENOMIC DNA]</scope>
    <source>
        <strain evidence="2 3">UC921A</strain>
    </source>
</reference>
<comment type="caution">
    <text evidence="2">The sequence shown here is derived from an EMBL/GenBank/DDBJ whole genome shotgun (WGS) entry which is preliminary data.</text>
</comment>
<dbReference type="PATRIC" id="fig|28037.216.peg.1640"/>
<dbReference type="Proteomes" id="UP000033489">
    <property type="component" value="Unassembled WGS sequence"/>
</dbReference>
<accession>A0A0F2DW42</accession>
<keyword evidence="1" id="KW-1133">Transmembrane helix</keyword>